<dbReference type="AlphaFoldDB" id="A0A1D6MU41"/>
<proteinExistence type="predicted"/>
<organism evidence="1">
    <name type="scientific">Zea mays</name>
    <name type="common">Maize</name>
    <dbReference type="NCBI Taxonomy" id="4577"/>
    <lineage>
        <taxon>Eukaryota</taxon>
        <taxon>Viridiplantae</taxon>
        <taxon>Streptophyta</taxon>
        <taxon>Embryophyta</taxon>
        <taxon>Tracheophyta</taxon>
        <taxon>Spermatophyta</taxon>
        <taxon>Magnoliopsida</taxon>
        <taxon>Liliopsida</taxon>
        <taxon>Poales</taxon>
        <taxon>Poaceae</taxon>
        <taxon>PACMAD clade</taxon>
        <taxon>Panicoideae</taxon>
        <taxon>Andropogonodae</taxon>
        <taxon>Andropogoneae</taxon>
        <taxon>Tripsacinae</taxon>
        <taxon>Zea</taxon>
    </lineage>
</organism>
<reference evidence="1" key="1">
    <citation type="submission" date="2015-12" db="EMBL/GenBank/DDBJ databases">
        <title>Update maize B73 reference genome by single molecule sequencing technologies.</title>
        <authorList>
            <consortium name="Maize Genome Sequencing Project"/>
            <person name="Ware D."/>
        </authorList>
    </citation>
    <scope>NUCLEOTIDE SEQUENCE [LARGE SCALE GENOMIC DNA]</scope>
    <source>
        <tissue evidence="1">Seedling</tissue>
    </source>
</reference>
<dbReference type="EMBL" id="CM007649">
    <property type="protein sequence ID" value="ONM32401.1"/>
    <property type="molecule type" value="Genomic_DNA"/>
</dbReference>
<dbReference type="ExpressionAtlas" id="A0A1D6MU41">
    <property type="expression patterns" value="baseline and differential"/>
</dbReference>
<name>A0A1D6MU41_MAIZE</name>
<evidence type="ECO:0000313" key="1">
    <source>
        <dbReference type="EMBL" id="ONM32401.1"/>
    </source>
</evidence>
<gene>
    <name evidence="1" type="ORF">ZEAMMB73_Zm00001d041096</name>
</gene>
<dbReference type="InParanoid" id="A0A1D6MU41"/>
<accession>A0A1D6MU41</accession>
<protein>
    <submittedName>
        <fullName evidence="1">Uncharacterized protein</fullName>
    </submittedName>
</protein>
<sequence>MEVEGFKVDKPEACRHLSSPVVVKPENKSIDQNVGALLQLQLVAGPESCTRKSKTVVAADYSKENIPSLNQNIQANVDANSLVELLTQKLSSISLGEATPDVARAAEEADLGLQDL</sequence>